<gene>
    <name evidence="2" type="ORF">MJO52_11655</name>
</gene>
<keyword evidence="2" id="KW-0032">Aminotransferase</keyword>
<dbReference type="InterPro" id="IPR043132">
    <property type="entry name" value="BCAT-like_C"/>
</dbReference>
<dbReference type="InterPro" id="IPR036038">
    <property type="entry name" value="Aminotransferase-like"/>
</dbReference>
<dbReference type="PANTHER" id="PTHR42743:SF13">
    <property type="entry name" value="P-LOOP CONTAINING NUCLEOSIDE TRIPHOSPHATE HYDROLASE PROTEIN"/>
    <property type="match status" value="1"/>
</dbReference>
<protein>
    <submittedName>
        <fullName evidence="2">Aminotransferase class IV</fullName>
    </submittedName>
</protein>
<organism evidence="2 3">
    <name type="scientific">Microbulbifer variabilis</name>
    <dbReference type="NCBI Taxonomy" id="266805"/>
    <lineage>
        <taxon>Bacteria</taxon>
        <taxon>Pseudomonadati</taxon>
        <taxon>Pseudomonadota</taxon>
        <taxon>Gammaproteobacteria</taxon>
        <taxon>Cellvibrionales</taxon>
        <taxon>Microbulbiferaceae</taxon>
        <taxon>Microbulbifer</taxon>
    </lineage>
</organism>
<keyword evidence="2" id="KW-0808">Transferase</keyword>
<dbReference type="GO" id="GO:0008483">
    <property type="term" value="F:transaminase activity"/>
    <property type="evidence" value="ECO:0007669"/>
    <property type="project" value="UniProtKB-KW"/>
</dbReference>
<dbReference type="PANTHER" id="PTHR42743">
    <property type="entry name" value="AMINO-ACID AMINOTRANSFERASE"/>
    <property type="match status" value="1"/>
</dbReference>
<dbReference type="InterPro" id="IPR001544">
    <property type="entry name" value="Aminotrans_IV"/>
</dbReference>
<comment type="similarity">
    <text evidence="1">Belongs to the class-IV pyridoxal-phosphate-dependent aminotransferase family.</text>
</comment>
<accession>A0ABY4V635</accession>
<dbReference type="InterPro" id="IPR043131">
    <property type="entry name" value="BCAT-like_N"/>
</dbReference>
<dbReference type="Gene3D" id="3.20.10.10">
    <property type="entry name" value="D-amino Acid Aminotransferase, subunit A, domain 2"/>
    <property type="match status" value="1"/>
</dbReference>
<dbReference type="Proteomes" id="UP001055658">
    <property type="component" value="Chromosome"/>
</dbReference>
<dbReference type="Gene3D" id="3.30.470.10">
    <property type="match status" value="1"/>
</dbReference>
<dbReference type="Pfam" id="PF01063">
    <property type="entry name" value="Aminotran_4"/>
    <property type="match status" value="1"/>
</dbReference>
<dbReference type="RefSeq" id="WP_252081833.1">
    <property type="nucleotide sequence ID" value="NZ_CP092418.1"/>
</dbReference>
<dbReference type="EMBL" id="CP092418">
    <property type="protein sequence ID" value="USD19738.1"/>
    <property type="molecule type" value="Genomic_DNA"/>
</dbReference>
<sequence>MQSLPADESYEDGILETMRCHNRRLPLWPLHRERLARNAGFDELLLKEIDQCIPRLVEQLNQKMAIARLRLGSVGGEWCWDLSLLPLNLTAETELGVRLYPCKTYLPLSKSRNLGSKLLCRNRYNKAKSELPDGERIDGLMLDSEGRVIESLRCNLLARFGNTWITPDLHRCGVRGVMRDWLSSEIQWQERDLEIRDLSGADEVALCNSVRGVLPVVEIIGHQRWPIGAGVRGLQHLIMETLW</sequence>
<evidence type="ECO:0000313" key="3">
    <source>
        <dbReference type="Proteomes" id="UP001055658"/>
    </source>
</evidence>
<dbReference type="InterPro" id="IPR050571">
    <property type="entry name" value="Class-IV_PLP-Dep_Aminotrnsfr"/>
</dbReference>
<evidence type="ECO:0000313" key="2">
    <source>
        <dbReference type="EMBL" id="USD19738.1"/>
    </source>
</evidence>
<reference evidence="2" key="1">
    <citation type="submission" date="2022-02" db="EMBL/GenBank/DDBJ databases">
        <title>Coral-associated bacteria.</title>
        <authorList>
            <person name="Tang K."/>
            <person name="Wang X."/>
        </authorList>
    </citation>
    <scope>NUCLEOTIDE SEQUENCE</scope>
    <source>
        <strain evidence="2">SCSIO 43006</strain>
    </source>
</reference>
<name>A0ABY4V635_9GAMM</name>
<proteinExistence type="inferred from homology"/>
<keyword evidence="3" id="KW-1185">Reference proteome</keyword>
<evidence type="ECO:0000256" key="1">
    <source>
        <dbReference type="ARBA" id="ARBA00009320"/>
    </source>
</evidence>
<dbReference type="SUPFAM" id="SSF56752">
    <property type="entry name" value="D-aminoacid aminotransferase-like PLP-dependent enzymes"/>
    <property type="match status" value="1"/>
</dbReference>